<dbReference type="Proteomes" id="UP000242519">
    <property type="component" value="Unassembled WGS sequence"/>
</dbReference>
<evidence type="ECO:0000313" key="1">
    <source>
        <dbReference type="EMBL" id="OWO98667.1"/>
    </source>
</evidence>
<reference evidence="1 2" key="1">
    <citation type="submission" date="2017-04" db="EMBL/GenBank/DDBJ databases">
        <title>Draft genome sequence of Marssonina coronaria NL1: causal agent of apple blotch.</title>
        <authorList>
            <person name="Cheng Q."/>
        </authorList>
    </citation>
    <scope>NUCLEOTIDE SEQUENCE [LARGE SCALE GENOMIC DNA]</scope>
    <source>
        <strain evidence="1 2">NL1</strain>
    </source>
</reference>
<organism evidence="1 2">
    <name type="scientific">Diplocarpon coronariae</name>
    <dbReference type="NCBI Taxonomy" id="2795749"/>
    <lineage>
        <taxon>Eukaryota</taxon>
        <taxon>Fungi</taxon>
        <taxon>Dikarya</taxon>
        <taxon>Ascomycota</taxon>
        <taxon>Pezizomycotina</taxon>
        <taxon>Leotiomycetes</taxon>
        <taxon>Helotiales</taxon>
        <taxon>Drepanopezizaceae</taxon>
        <taxon>Diplocarpon</taxon>
    </lineage>
</organism>
<dbReference type="AlphaFoldDB" id="A0A218YTM3"/>
<proteinExistence type="predicted"/>
<gene>
    <name evidence="1" type="ORF">B2J93_5824</name>
</gene>
<comment type="caution">
    <text evidence="1">The sequence shown here is derived from an EMBL/GenBank/DDBJ whole genome shotgun (WGS) entry which is preliminary data.</text>
</comment>
<evidence type="ECO:0000313" key="2">
    <source>
        <dbReference type="Proteomes" id="UP000242519"/>
    </source>
</evidence>
<dbReference type="InParanoid" id="A0A218YTM3"/>
<keyword evidence="2" id="KW-1185">Reference proteome</keyword>
<accession>A0A218YTM3</accession>
<name>A0A218YTM3_9HELO</name>
<sequence>MKDRPGRIFDPGGARVVLDLVDDVRRLATEDYSIVVATRRYARHGVTVTSSYGVSFGFSKRDISKRIPLHTVTRTRESEIYAVIMGLKAVLDIIVSLDIRLAIIKVAQVYVLKMANEQAWELEENEKRDVEERTLVQEVHKENSPSFSDLEARALLTFDCQACLELENKGVGVKFWLDERDSPMSNGAKWLAWSAVYNGT</sequence>
<protein>
    <submittedName>
        <fullName evidence="1">Uncharacterized protein</fullName>
    </submittedName>
</protein>
<dbReference type="EMBL" id="MZNU01000384">
    <property type="protein sequence ID" value="OWO98667.1"/>
    <property type="molecule type" value="Genomic_DNA"/>
</dbReference>